<gene>
    <name evidence="3" type="ORF">V5O48_007114</name>
</gene>
<keyword evidence="2" id="KW-0472">Membrane</keyword>
<accession>A0ABR3FHR6</accession>
<keyword evidence="2" id="KW-0812">Transmembrane</keyword>
<name>A0ABR3FHR6_9AGAR</name>
<dbReference type="Gene3D" id="3.60.130.30">
    <property type="match status" value="1"/>
</dbReference>
<keyword evidence="2" id="KW-1133">Transmembrane helix</keyword>
<proteinExistence type="predicted"/>
<comment type="caution">
    <text evidence="3">The sequence shown here is derived from an EMBL/GenBank/DDBJ whole genome shotgun (WGS) entry which is preliminary data.</text>
</comment>
<protein>
    <submittedName>
        <fullName evidence="3">Uncharacterized protein</fullName>
    </submittedName>
</protein>
<feature type="compositionally biased region" description="Basic residues" evidence="1">
    <location>
        <begin position="143"/>
        <end position="157"/>
    </location>
</feature>
<evidence type="ECO:0000313" key="3">
    <source>
        <dbReference type="EMBL" id="KAL0574841.1"/>
    </source>
</evidence>
<dbReference type="Proteomes" id="UP001465976">
    <property type="component" value="Unassembled WGS sequence"/>
</dbReference>
<feature type="transmembrane region" description="Helical" evidence="2">
    <location>
        <begin position="337"/>
        <end position="358"/>
    </location>
</feature>
<feature type="compositionally biased region" description="Pro residues" evidence="1">
    <location>
        <begin position="79"/>
        <end position="90"/>
    </location>
</feature>
<evidence type="ECO:0000256" key="1">
    <source>
        <dbReference type="SAM" id="MobiDB-lite"/>
    </source>
</evidence>
<evidence type="ECO:0000313" key="4">
    <source>
        <dbReference type="Proteomes" id="UP001465976"/>
    </source>
</evidence>
<sequence>MGIEPFKPTLLSRVLPYSSLQPDRMISDIELADFVDPETGRKDSDSRGFISEISVDSLIFNSLHRSIFGHPDPFESPLTTPPSSLPPSRPTSPFELATTVPLPSPLESIPYPKTTAPEPSQKRKQLHEHALPRVKNASDVTKAKKRAHGNRARKRAKAKPDVLATTPRPRLKYIDSSEQAINEVEVETLPVTTTGWQAKDSEVTVVGKKGHIPENREYRLDELCGDGSYGFELVKNKPGITQYVTSAVTSKVMIVSVPPPTNDPTWDPAMEDAANCCREWRKDCRFSDKPGRRGGFDTINAGISIGNGQKEPMELDHSTRNLVVVKRVREHAAFCRIAGWMTVCFSCWAPLLFLYYLYIMTTLFEHHTGLQLPFENAIFAAFALNFGPRTVCLPHRDQKNLSFGWCAITALGKFDYRKGGHLVLWELGIVIEFLPGATIFVPSAVICHSNTSIGPGEDHFSFTMYTAAGIFRWVEHGFQLEHLYKKSVQAVTNAASDAARWANGLSLFSTVAELKTIALTE</sequence>
<dbReference type="EMBL" id="JBAHYK010000360">
    <property type="protein sequence ID" value="KAL0574841.1"/>
    <property type="molecule type" value="Genomic_DNA"/>
</dbReference>
<feature type="region of interest" description="Disordered" evidence="1">
    <location>
        <begin position="72"/>
        <end position="161"/>
    </location>
</feature>
<reference evidence="3 4" key="1">
    <citation type="submission" date="2024-02" db="EMBL/GenBank/DDBJ databases">
        <title>A draft genome for the cacao thread blight pathogen Marasmius crinis-equi.</title>
        <authorList>
            <person name="Cohen S.P."/>
            <person name="Baruah I.K."/>
            <person name="Amoako-Attah I."/>
            <person name="Bukari Y."/>
            <person name="Meinhardt L.W."/>
            <person name="Bailey B.A."/>
        </authorList>
    </citation>
    <scope>NUCLEOTIDE SEQUENCE [LARGE SCALE GENOMIC DNA]</scope>
    <source>
        <strain evidence="3 4">GH-76</strain>
    </source>
</reference>
<keyword evidence="4" id="KW-1185">Reference proteome</keyword>
<evidence type="ECO:0000256" key="2">
    <source>
        <dbReference type="SAM" id="Phobius"/>
    </source>
</evidence>
<organism evidence="3 4">
    <name type="scientific">Marasmius crinis-equi</name>
    <dbReference type="NCBI Taxonomy" id="585013"/>
    <lineage>
        <taxon>Eukaryota</taxon>
        <taxon>Fungi</taxon>
        <taxon>Dikarya</taxon>
        <taxon>Basidiomycota</taxon>
        <taxon>Agaricomycotina</taxon>
        <taxon>Agaricomycetes</taxon>
        <taxon>Agaricomycetidae</taxon>
        <taxon>Agaricales</taxon>
        <taxon>Marasmiineae</taxon>
        <taxon>Marasmiaceae</taxon>
        <taxon>Marasmius</taxon>
    </lineage>
</organism>